<dbReference type="Proteomes" id="UP001293593">
    <property type="component" value="Unassembled WGS sequence"/>
</dbReference>
<keyword evidence="5" id="KW-1185">Reference proteome</keyword>
<feature type="signal peptide" evidence="3">
    <location>
        <begin position="1"/>
        <end position="22"/>
    </location>
</feature>
<proteinExistence type="predicted"/>
<feature type="region of interest" description="Disordered" evidence="1">
    <location>
        <begin position="29"/>
        <end position="85"/>
    </location>
</feature>
<feature type="chain" id="PRO_5042134694" evidence="3">
    <location>
        <begin position="23"/>
        <end position="154"/>
    </location>
</feature>
<keyword evidence="3" id="KW-0732">Signal</keyword>
<comment type="caution">
    <text evidence="4">The sequence shown here is derived from an EMBL/GenBank/DDBJ whole genome shotgun (WGS) entry which is preliminary data.</text>
</comment>
<keyword evidence="2" id="KW-1133">Transmembrane helix</keyword>
<keyword evidence="2" id="KW-0812">Transmembrane</keyword>
<reference evidence="4" key="1">
    <citation type="submission" date="2023-10" db="EMBL/GenBank/DDBJ databases">
        <title>Chromosome-level genome of the transformable northern wattle, Acacia crassicarpa.</title>
        <authorList>
            <person name="Massaro I."/>
            <person name="Sinha N.R."/>
            <person name="Poethig S."/>
            <person name="Leichty A.R."/>
        </authorList>
    </citation>
    <scope>NUCLEOTIDE SEQUENCE</scope>
    <source>
        <strain evidence="4">Acra3RX</strain>
        <tissue evidence="4">Leaf</tissue>
    </source>
</reference>
<accession>A0AAE1MW18</accession>
<protein>
    <submittedName>
        <fullName evidence="4">Uncharacterized protein</fullName>
    </submittedName>
</protein>
<evidence type="ECO:0000313" key="4">
    <source>
        <dbReference type="EMBL" id="KAK4278295.1"/>
    </source>
</evidence>
<keyword evidence="2" id="KW-0472">Membrane</keyword>
<dbReference type="EMBL" id="JAWXYG010000003">
    <property type="protein sequence ID" value="KAK4278295.1"/>
    <property type="molecule type" value="Genomic_DNA"/>
</dbReference>
<evidence type="ECO:0000256" key="3">
    <source>
        <dbReference type="SAM" id="SignalP"/>
    </source>
</evidence>
<evidence type="ECO:0000256" key="1">
    <source>
        <dbReference type="SAM" id="MobiDB-lite"/>
    </source>
</evidence>
<evidence type="ECO:0000313" key="5">
    <source>
        <dbReference type="Proteomes" id="UP001293593"/>
    </source>
</evidence>
<gene>
    <name evidence="4" type="ORF">QN277_016160</name>
</gene>
<organism evidence="4 5">
    <name type="scientific">Acacia crassicarpa</name>
    <name type="common">northern wattle</name>
    <dbReference type="NCBI Taxonomy" id="499986"/>
    <lineage>
        <taxon>Eukaryota</taxon>
        <taxon>Viridiplantae</taxon>
        <taxon>Streptophyta</taxon>
        <taxon>Embryophyta</taxon>
        <taxon>Tracheophyta</taxon>
        <taxon>Spermatophyta</taxon>
        <taxon>Magnoliopsida</taxon>
        <taxon>eudicotyledons</taxon>
        <taxon>Gunneridae</taxon>
        <taxon>Pentapetalae</taxon>
        <taxon>rosids</taxon>
        <taxon>fabids</taxon>
        <taxon>Fabales</taxon>
        <taxon>Fabaceae</taxon>
        <taxon>Caesalpinioideae</taxon>
        <taxon>mimosoid clade</taxon>
        <taxon>Acacieae</taxon>
        <taxon>Acacia</taxon>
    </lineage>
</organism>
<evidence type="ECO:0000256" key="2">
    <source>
        <dbReference type="SAM" id="Phobius"/>
    </source>
</evidence>
<sequence>MSSAKYLLVAVLVLFSVCEVSGDDSVPTKCDPPCQQLPPPDPPLSGYSSHGNPTPPSPSGYSIYGAPPPPEDKKSGQTKCPPTSPQVQCCNPPYPYYTYAPPNTYIYAPPNTYPYAPPSPYTYMPYSYNEGGRLLVPILAPLMMLFSSSFIFLF</sequence>
<dbReference type="AlphaFoldDB" id="A0AAE1MW18"/>
<name>A0AAE1MW18_9FABA</name>
<feature type="transmembrane region" description="Helical" evidence="2">
    <location>
        <begin position="134"/>
        <end position="153"/>
    </location>
</feature>